<dbReference type="Pfam" id="PF04042">
    <property type="entry name" value="DNA_pol_E_B"/>
    <property type="match status" value="1"/>
</dbReference>
<dbReference type="GO" id="GO:0003677">
    <property type="term" value="F:DNA binding"/>
    <property type="evidence" value="ECO:0007669"/>
    <property type="project" value="InterPro"/>
</dbReference>
<dbReference type="Gene3D" id="3.60.21.60">
    <property type="match status" value="2"/>
</dbReference>
<proteinExistence type="inferred from homology"/>
<comment type="similarity">
    <text evidence="2">Belongs to the DNA polymerase alpha subunit B family.</text>
</comment>
<feature type="domain" description="DNA polymerase alpha subunit B OB" evidence="7">
    <location>
        <begin position="10"/>
        <end position="67"/>
    </location>
</feature>
<evidence type="ECO:0000259" key="7">
    <source>
        <dbReference type="Pfam" id="PF22062"/>
    </source>
</evidence>
<dbReference type="PANTHER" id="PTHR23061">
    <property type="entry name" value="DNA POLYMERASE 2 ALPHA 70 KDA SUBUNIT"/>
    <property type="match status" value="1"/>
</dbReference>
<dbReference type="InterPro" id="IPR007185">
    <property type="entry name" value="DNA_pol_a/d/e_bsu"/>
</dbReference>
<dbReference type="InterPro" id="IPR054300">
    <property type="entry name" value="OB_DPOA2"/>
</dbReference>
<evidence type="ECO:0000256" key="5">
    <source>
        <dbReference type="ARBA" id="ARBA00023242"/>
    </source>
</evidence>
<gene>
    <name evidence="8" type="primary">Pola2</name>
    <name evidence="8" type="ORF">DRONOV_R14503</name>
</gene>
<protein>
    <recommendedName>
        <fullName evidence="3">DNA polymerase alpha subunit B</fullName>
    </recommendedName>
</protein>
<dbReference type="Pfam" id="PF22062">
    <property type="entry name" value="OB_DPOA2"/>
    <property type="match status" value="1"/>
</dbReference>
<dbReference type="FunFam" id="3.60.21.60:FF:000003">
    <property type="entry name" value="DNA polymerase alpha subunit B"/>
    <property type="match status" value="1"/>
</dbReference>
<feature type="domain" description="DNA polymerase alpha/delta/epsilon subunit B" evidence="6">
    <location>
        <begin position="141"/>
        <end position="348"/>
    </location>
</feature>
<keyword evidence="5" id="KW-0539">Nucleus</keyword>
<dbReference type="Proteomes" id="UP000543287">
    <property type="component" value="Unassembled WGS sequence"/>
</dbReference>
<dbReference type="EMBL" id="VWZH01000619">
    <property type="protein sequence ID" value="NXG40088.1"/>
    <property type="molecule type" value="Genomic_DNA"/>
</dbReference>
<feature type="non-terminal residue" evidence="8">
    <location>
        <position position="1"/>
    </location>
</feature>
<keyword evidence="4" id="KW-0235">DNA replication</keyword>
<evidence type="ECO:0000256" key="1">
    <source>
        <dbReference type="ARBA" id="ARBA00004123"/>
    </source>
</evidence>
<feature type="non-terminal residue" evidence="8">
    <location>
        <position position="396"/>
    </location>
</feature>
<evidence type="ECO:0000259" key="6">
    <source>
        <dbReference type="Pfam" id="PF04042"/>
    </source>
</evidence>
<reference evidence="8 9" key="1">
    <citation type="submission" date="2019-09" db="EMBL/GenBank/DDBJ databases">
        <title>Bird 10,000 Genomes (B10K) Project - Family phase.</title>
        <authorList>
            <person name="Zhang G."/>
        </authorList>
    </citation>
    <scope>NUCLEOTIDE SEQUENCE [LARGE SCALE GENOMIC DNA]</scope>
    <source>
        <strain evidence="8">B10K-LSUMZ-23963</strain>
        <tissue evidence="8">Muscle</tissue>
    </source>
</reference>
<dbReference type="PIRSF" id="PIRSF018300">
    <property type="entry name" value="DNA_pol_alph_2"/>
    <property type="match status" value="1"/>
</dbReference>
<comment type="subcellular location">
    <subcellularLocation>
        <location evidence="1">Nucleus</location>
    </subcellularLocation>
</comment>
<dbReference type="AlphaFoldDB" id="A0A7K9BJJ4"/>
<evidence type="ECO:0000256" key="3">
    <source>
        <dbReference type="ARBA" id="ARBA00018596"/>
    </source>
</evidence>
<evidence type="ECO:0000313" key="8">
    <source>
        <dbReference type="EMBL" id="NXG40088.1"/>
    </source>
</evidence>
<name>A0A7K9BJJ4_DRONO</name>
<accession>A0A7K9BJJ4</accession>
<dbReference type="GO" id="GO:0005658">
    <property type="term" value="C:alpha DNA polymerase:primase complex"/>
    <property type="evidence" value="ECO:0007669"/>
    <property type="project" value="TreeGrafter"/>
</dbReference>
<comment type="caution">
    <text evidence="8">The sequence shown here is derived from an EMBL/GenBank/DDBJ whole genome shotgun (WGS) entry which is preliminary data.</text>
</comment>
<dbReference type="InterPro" id="IPR016722">
    <property type="entry name" value="DNA_pol_alpha_bsu"/>
</dbReference>
<dbReference type="GO" id="GO:0006270">
    <property type="term" value="P:DNA replication initiation"/>
    <property type="evidence" value="ECO:0007669"/>
    <property type="project" value="TreeGrafter"/>
</dbReference>
<dbReference type="FunFam" id="3.60.21.60:FF:000002">
    <property type="entry name" value="DNA polymerase alpha subunit B"/>
    <property type="match status" value="1"/>
</dbReference>
<organism evidence="8 9">
    <name type="scientific">Dromaius novaehollandiae</name>
    <name type="common">Emu</name>
    <dbReference type="NCBI Taxonomy" id="8790"/>
    <lineage>
        <taxon>Eukaryota</taxon>
        <taxon>Metazoa</taxon>
        <taxon>Chordata</taxon>
        <taxon>Craniata</taxon>
        <taxon>Vertebrata</taxon>
        <taxon>Euteleostomi</taxon>
        <taxon>Archelosauria</taxon>
        <taxon>Archosauria</taxon>
        <taxon>Dinosauria</taxon>
        <taxon>Saurischia</taxon>
        <taxon>Theropoda</taxon>
        <taxon>Coelurosauria</taxon>
        <taxon>Aves</taxon>
        <taxon>Palaeognathae</taxon>
        <taxon>Casuariiformes</taxon>
        <taxon>Dromaiidae</taxon>
        <taxon>Dromaius</taxon>
    </lineage>
</organism>
<sequence>EAAAPPPRPSPQEPVTVLGQIGCDGNGKLNAKSVVLEGDRERSAGARVPLDLSELPEYSLFPGQVRARRERRRLRLRLRPAQPAASQVVAVEGTNSTGRRLVASKLYEAVKSPILGPDEEILGPGRCRHTAVPAGAAQRLVLAACGPYTTSDSLAYAPLADLVAVVARDKPDVCVLFGPFVDAKHEEVESCRLLGSFADVFKLCVRTIVEGTRSAGCQLVFVPSLRDVHHDYVYPQPPFACAELPKEDRPRVHFVSDPCTLEIGGAVFGLTSTDLLFHMGAEEISSSSGLSDRLTRILRHVLTQRSYYPLYPPAEELNVDYESFWGHAALPVTPDVLVVPSELRYFVKDVLGCVCVNPGRLTKGRVGGTYGRLYVRRRPAEGRRENPCVAAQVVRI</sequence>
<dbReference type="PANTHER" id="PTHR23061:SF12">
    <property type="entry name" value="DNA POLYMERASE ALPHA SUBUNIT B"/>
    <property type="match status" value="1"/>
</dbReference>
<evidence type="ECO:0000256" key="2">
    <source>
        <dbReference type="ARBA" id="ARBA00007299"/>
    </source>
</evidence>
<evidence type="ECO:0000256" key="4">
    <source>
        <dbReference type="ARBA" id="ARBA00022705"/>
    </source>
</evidence>
<evidence type="ECO:0000313" key="9">
    <source>
        <dbReference type="Proteomes" id="UP000543287"/>
    </source>
</evidence>